<sequence>MGAVDLIKKLTGTTALERIEKKRKLIEAKGIRMPEPEPENIEEMVTYRSYFSPAISEEIYGFCEG</sequence>
<dbReference type="Proteomes" id="UP000887564">
    <property type="component" value="Unplaced"/>
</dbReference>
<dbReference type="WBParaSite" id="PEQ_0001440301-mRNA-1">
    <property type="protein sequence ID" value="PEQ_0001440301-mRNA-1"/>
    <property type="gene ID" value="PEQ_0001440301"/>
</dbReference>
<accession>A0A914S7F3</accession>
<organism evidence="1 2">
    <name type="scientific">Parascaris equorum</name>
    <name type="common">Equine roundworm</name>
    <dbReference type="NCBI Taxonomy" id="6256"/>
    <lineage>
        <taxon>Eukaryota</taxon>
        <taxon>Metazoa</taxon>
        <taxon>Ecdysozoa</taxon>
        <taxon>Nematoda</taxon>
        <taxon>Chromadorea</taxon>
        <taxon>Rhabditida</taxon>
        <taxon>Spirurina</taxon>
        <taxon>Ascaridomorpha</taxon>
        <taxon>Ascaridoidea</taxon>
        <taxon>Ascarididae</taxon>
        <taxon>Parascaris</taxon>
    </lineage>
</organism>
<protein>
    <submittedName>
        <fullName evidence="2">Uncharacterized protein</fullName>
    </submittedName>
</protein>
<proteinExistence type="predicted"/>
<reference evidence="2" key="1">
    <citation type="submission" date="2022-11" db="UniProtKB">
        <authorList>
            <consortium name="WormBaseParasite"/>
        </authorList>
    </citation>
    <scope>IDENTIFICATION</scope>
</reference>
<keyword evidence="1" id="KW-1185">Reference proteome</keyword>
<evidence type="ECO:0000313" key="1">
    <source>
        <dbReference type="Proteomes" id="UP000887564"/>
    </source>
</evidence>
<evidence type="ECO:0000313" key="2">
    <source>
        <dbReference type="WBParaSite" id="PEQ_0001440301-mRNA-1"/>
    </source>
</evidence>
<name>A0A914S7F3_PAREQ</name>
<dbReference type="AlphaFoldDB" id="A0A914S7F3"/>